<keyword evidence="4" id="KW-1185">Reference proteome</keyword>
<sequence>MNALDSARAWLAGPSTSVSVDLSQSTGPSGDLVEAWCEALEEREALRSEDKEAVVRALTSCRLIQGHDRVFESTIPLLLDPLPSLRLQAAACVLQLVSTAPVSPVQSYALSLVVTVSRALGPLPYQLPSASSTLHRFTSTCLRILNSLVLKVHPLPPDARAVLPPLLATWVYYGTSPVSGVSSAAAGRGRPSAGTPLSFGVMSAFGSTVNAPTRRRRGSMASNTSSRASSASRTGPASDSEDDGRRYNSRRDSALIRLDALVCLRSLALAGPRLLHAHWQLFLADSPHLRTRHTLFSLVENDASHSVRLRACAAIDALLDESAPYLSLAEDRSTSSSFTSLSAKLGETVSELHLALSSLLRSPSAAVSEDLRLALLALAAGVAQNSPYGRMKRALAQQLASAVLPDLDRPSQDVAVAAAAVLTAIARRYASTSSSQAFDYWDELVAASAPLLEETRAAAVQGAGWTLIASVARAMGPRDCALPGRALSAVATSTFDPWRAAVALVAKDPSSLVRDAACRALGLLAKSEPPLVSRKQDHAPAEAVRVLLGALTPVECDVEVQEGVQAAQLATSAAFWTLANCCDLLAGHDWPAADATQLLSVTLDSLAREPGDEQVRWNAALAASSLLAAGALSCAPLLLASLSSVLLSDTSFKALLSAAHAGSQLPGSTALALGEVLQQVRLDLDGGRVPLREQGHAERLIVQLTSLRDLLPPVLL</sequence>
<evidence type="ECO:0000313" key="4">
    <source>
        <dbReference type="Proteomes" id="UP000311382"/>
    </source>
</evidence>
<name>A0A5C5G385_9BASI</name>
<dbReference type="Pfam" id="PF13251">
    <property type="entry name" value="DUF4042"/>
    <property type="match status" value="1"/>
</dbReference>
<feature type="region of interest" description="Disordered" evidence="1">
    <location>
        <begin position="211"/>
        <end position="247"/>
    </location>
</feature>
<dbReference type="Gene3D" id="1.25.10.10">
    <property type="entry name" value="Leucine-rich Repeat Variant"/>
    <property type="match status" value="1"/>
</dbReference>
<dbReference type="InterPro" id="IPR011989">
    <property type="entry name" value="ARM-like"/>
</dbReference>
<gene>
    <name evidence="3" type="ORF">DMC30DRAFT_407922</name>
</gene>
<comment type="caution">
    <text evidence="3">The sequence shown here is derived from an EMBL/GenBank/DDBJ whole genome shotgun (WGS) entry which is preliminary data.</text>
</comment>
<dbReference type="OrthoDB" id="422637at2759"/>
<dbReference type="InterPro" id="IPR016024">
    <property type="entry name" value="ARM-type_fold"/>
</dbReference>
<organism evidence="3 4">
    <name type="scientific">Rhodotorula diobovata</name>
    <dbReference type="NCBI Taxonomy" id="5288"/>
    <lineage>
        <taxon>Eukaryota</taxon>
        <taxon>Fungi</taxon>
        <taxon>Dikarya</taxon>
        <taxon>Basidiomycota</taxon>
        <taxon>Pucciniomycotina</taxon>
        <taxon>Microbotryomycetes</taxon>
        <taxon>Sporidiobolales</taxon>
        <taxon>Sporidiobolaceae</taxon>
        <taxon>Rhodotorula</taxon>
    </lineage>
</organism>
<evidence type="ECO:0000259" key="2">
    <source>
        <dbReference type="Pfam" id="PF13251"/>
    </source>
</evidence>
<evidence type="ECO:0000256" key="1">
    <source>
        <dbReference type="SAM" id="MobiDB-lite"/>
    </source>
</evidence>
<protein>
    <recommendedName>
        <fullName evidence="2">DUF4042 domain-containing protein</fullName>
    </recommendedName>
</protein>
<dbReference type="AlphaFoldDB" id="A0A5C5G385"/>
<dbReference type="SUPFAM" id="SSF48371">
    <property type="entry name" value="ARM repeat"/>
    <property type="match status" value="1"/>
</dbReference>
<dbReference type="EMBL" id="SOZI01000011">
    <property type="protein sequence ID" value="TNY23415.1"/>
    <property type="molecule type" value="Genomic_DNA"/>
</dbReference>
<dbReference type="InterPro" id="IPR025283">
    <property type="entry name" value="DUF4042"/>
</dbReference>
<feature type="domain" description="DUF4042" evidence="2">
    <location>
        <begin position="256"/>
        <end position="426"/>
    </location>
</feature>
<reference evidence="3 4" key="1">
    <citation type="submission" date="2019-03" db="EMBL/GenBank/DDBJ databases">
        <title>Rhodosporidium diobovatum UCD-FST 08-225 genome sequencing, assembly, and annotation.</title>
        <authorList>
            <person name="Fakankun I.U."/>
            <person name="Fristensky B."/>
            <person name="Levin D.B."/>
        </authorList>
    </citation>
    <scope>NUCLEOTIDE SEQUENCE [LARGE SCALE GENOMIC DNA]</scope>
    <source>
        <strain evidence="3 4">UCD-FST 08-225</strain>
    </source>
</reference>
<evidence type="ECO:0000313" key="3">
    <source>
        <dbReference type="EMBL" id="TNY23415.1"/>
    </source>
</evidence>
<dbReference type="Proteomes" id="UP000311382">
    <property type="component" value="Unassembled WGS sequence"/>
</dbReference>
<dbReference type="PANTHER" id="PTHR13366:SF0">
    <property type="entry name" value="HEAT REPEAT-CONTAINING PROTEIN 6"/>
    <property type="match status" value="1"/>
</dbReference>
<accession>A0A5C5G385</accession>
<dbReference type="InterPro" id="IPR052107">
    <property type="entry name" value="HEAT6"/>
</dbReference>
<dbReference type="PANTHER" id="PTHR13366">
    <property type="entry name" value="MALARIA ANTIGEN-RELATED"/>
    <property type="match status" value="1"/>
</dbReference>
<proteinExistence type="predicted"/>
<feature type="compositionally biased region" description="Low complexity" evidence="1">
    <location>
        <begin position="219"/>
        <end position="238"/>
    </location>
</feature>